<dbReference type="InterPro" id="IPR007314">
    <property type="entry name" value="Cofac_haem-bd_dom"/>
</dbReference>
<dbReference type="SUPFAM" id="SSF159501">
    <property type="entry name" value="EreA/ChaN-like"/>
    <property type="match status" value="1"/>
</dbReference>
<evidence type="ECO:0000259" key="2">
    <source>
        <dbReference type="Pfam" id="PF04187"/>
    </source>
</evidence>
<dbReference type="Proteomes" id="UP001497392">
    <property type="component" value="Unassembled WGS sequence"/>
</dbReference>
<evidence type="ECO:0000313" key="4">
    <source>
        <dbReference type="Proteomes" id="UP001497392"/>
    </source>
</evidence>
<feature type="region of interest" description="Disordered" evidence="1">
    <location>
        <begin position="276"/>
        <end position="295"/>
    </location>
</feature>
<feature type="region of interest" description="Disordered" evidence="1">
    <location>
        <begin position="336"/>
        <end position="356"/>
    </location>
</feature>
<gene>
    <name evidence="3" type="primary">g8246</name>
    <name evidence="3" type="ORF">VP750_LOCUS7089</name>
</gene>
<organism evidence="3 4">
    <name type="scientific">Coccomyxa viridis</name>
    <dbReference type="NCBI Taxonomy" id="1274662"/>
    <lineage>
        <taxon>Eukaryota</taxon>
        <taxon>Viridiplantae</taxon>
        <taxon>Chlorophyta</taxon>
        <taxon>core chlorophytes</taxon>
        <taxon>Trebouxiophyceae</taxon>
        <taxon>Trebouxiophyceae incertae sedis</taxon>
        <taxon>Coccomyxaceae</taxon>
        <taxon>Coccomyxa</taxon>
    </lineage>
</organism>
<keyword evidence="4" id="KW-1185">Reference proteome</keyword>
<sequence length="469" mass="50571">MAYNRDGQRVPLADIVHRMKDADVVLLGETHDDSIAHQLQLQLMLGALKQLRRAGRQLTLSLEMFERDVQGVMDEYLAGSITERDLRQDARPWPNYDSDYRPMVQVAKDEGLPVICANAPRRYVSLAGRSGRDALEQLSQESKQWLPPLPYRQPSEAYIHKTNWTMQQAKEELDAARKQDREQSAESNSTDTAAESSSAALDEGQCPAFSGVKAEAAEISSASLSAKSTSFAGQGSPLLEEVVSAAADSSRSGRVQHESQPAGPIVQQDSDSIQLKAQAGATAGAVEQPEQADAAPADGAGCPYIGFTMSSNFLDAQCLWDATMAYSIAQGLGQPLTPPEQNSIPEQSSASSALAADDASTHSKAALVSSSSAAAAALGPLVLHVCGKFHSEGWMGIYEHIHAYHAANAKRQGSTAKRLDVVIVTFLPSSRDLALTSEEFRDERLAAYGDYVVLTDFNRPRSFEIGHPV</sequence>
<evidence type="ECO:0000313" key="3">
    <source>
        <dbReference type="EMBL" id="CAL5225430.1"/>
    </source>
</evidence>
<protein>
    <submittedName>
        <fullName evidence="3">G8246 protein</fullName>
    </submittedName>
</protein>
<feature type="domain" description="Haem-binding uptake Tiki superfamily ChaN" evidence="2">
    <location>
        <begin position="16"/>
        <end position="178"/>
    </location>
</feature>
<evidence type="ECO:0000256" key="1">
    <source>
        <dbReference type="SAM" id="MobiDB-lite"/>
    </source>
</evidence>
<reference evidence="3 4" key="1">
    <citation type="submission" date="2024-06" db="EMBL/GenBank/DDBJ databases">
        <authorList>
            <person name="Kraege A."/>
            <person name="Thomma B."/>
        </authorList>
    </citation>
    <scope>NUCLEOTIDE SEQUENCE [LARGE SCALE GENOMIC DNA]</scope>
</reference>
<dbReference type="EMBL" id="CAXHTA020000012">
    <property type="protein sequence ID" value="CAL5225430.1"/>
    <property type="molecule type" value="Genomic_DNA"/>
</dbReference>
<accession>A0ABP1FZX4</accession>
<dbReference type="Gene3D" id="3.40.50.11550">
    <property type="match status" value="1"/>
</dbReference>
<feature type="compositionally biased region" description="Low complexity" evidence="1">
    <location>
        <begin position="185"/>
        <end position="200"/>
    </location>
</feature>
<feature type="region of interest" description="Disordered" evidence="1">
    <location>
        <begin position="171"/>
        <end position="203"/>
    </location>
</feature>
<proteinExistence type="predicted"/>
<comment type="caution">
    <text evidence="3">The sequence shown here is derived from an EMBL/GenBank/DDBJ whole genome shotgun (WGS) entry which is preliminary data.</text>
</comment>
<dbReference type="Pfam" id="PF04187">
    <property type="entry name" value="Cofac_haem_bdg"/>
    <property type="match status" value="1"/>
</dbReference>
<feature type="compositionally biased region" description="Basic and acidic residues" evidence="1">
    <location>
        <begin position="171"/>
        <end position="184"/>
    </location>
</feature>
<name>A0ABP1FZX4_9CHLO</name>
<dbReference type="CDD" id="cd14727">
    <property type="entry name" value="ChanN-like"/>
    <property type="match status" value="1"/>
</dbReference>